<gene>
    <name evidence="3" type="ORF">BCR43DRAFT_486743</name>
</gene>
<name>A0A1X2HPQ9_SYNRA</name>
<feature type="compositionally biased region" description="Basic and acidic residues" evidence="1">
    <location>
        <begin position="138"/>
        <end position="149"/>
    </location>
</feature>
<feature type="compositionally biased region" description="Basic and acidic residues" evidence="1">
    <location>
        <begin position="1"/>
        <end position="27"/>
    </location>
</feature>
<feature type="region of interest" description="Disordered" evidence="1">
    <location>
        <begin position="1"/>
        <end position="30"/>
    </location>
</feature>
<dbReference type="InParanoid" id="A0A1X2HPQ9"/>
<proteinExistence type="predicted"/>
<keyword evidence="2" id="KW-0472">Membrane</keyword>
<dbReference type="OMA" id="ERAAEMH"/>
<keyword evidence="2" id="KW-0812">Transmembrane</keyword>
<reference evidence="3 4" key="1">
    <citation type="submission" date="2016-07" db="EMBL/GenBank/DDBJ databases">
        <title>Pervasive Adenine N6-methylation of Active Genes in Fungi.</title>
        <authorList>
            <consortium name="DOE Joint Genome Institute"/>
            <person name="Mondo S.J."/>
            <person name="Dannebaum R.O."/>
            <person name="Kuo R.C."/>
            <person name="Labutti K."/>
            <person name="Haridas S."/>
            <person name="Kuo A."/>
            <person name="Salamov A."/>
            <person name="Ahrendt S.R."/>
            <person name="Lipzen A."/>
            <person name="Sullivan W."/>
            <person name="Andreopoulos W.B."/>
            <person name="Clum A."/>
            <person name="Lindquist E."/>
            <person name="Daum C."/>
            <person name="Ramamoorthy G.K."/>
            <person name="Gryganskyi A."/>
            <person name="Culley D."/>
            <person name="Magnuson J.K."/>
            <person name="James T.Y."/>
            <person name="O'Malley M.A."/>
            <person name="Stajich J.E."/>
            <person name="Spatafora J.W."/>
            <person name="Visel A."/>
            <person name="Grigoriev I.V."/>
        </authorList>
    </citation>
    <scope>NUCLEOTIDE SEQUENCE [LARGE SCALE GENOMIC DNA]</scope>
    <source>
        <strain evidence="3 4">NRRL 2496</strain>
    </source>
</reference>
<evidence type="ECO:0000313" key="3">
    <source>
        <dbReference type="EMBL" id="ORZ01319.1"/>
    </source>
</evidence>
<dbReference type="EMBL" id="MCGN01000002">
    <property type="protein sequence ID" value="ORZ01319.1"/>
    <property type="molecule type" value="Genomic_DNA"/>
</dbReference>
<feature type="transmembrane region" description="Helical" evidence="2">
    <location>
        <begin position="165"/>
        <end position="186"/>
    </location>
</feature>
<dbReference type="OrthoDB" id="2283974at2759"/>
<comment type="caution">
    <text evidence="3">The sequence shown here is derived from an EMBL/GenBank/DDBJ whole genome shotgun (WGS) entry which is preliminary data.</text>
</comment>
<dbReference type="Proteomes" id="UP000242180">
    <property type="component" value="Unassembled WGS sequence"/>
</dbReference>
<feature type="region of interest" description="Disordered" evidence="1">
    <location>
        <begin position="112"/>
        <end position="156"/>
    </location>
</feature>
<organism evidence="3 4">
    <name type="scientific">Syncephalastrum racemosum</name>
    <name type="common">Filamentous fungus</name>
    <dbReference type="NCBI Taxonomy" id="13706"/>
    <lineage>
        <taxon>Eukaryota</taxon>
        <taxon>Fungi</taxon>
        <taxon>Fungi incertae sedis</taxon>
        <taxon>Mucoromycota</taxon>
        <taxon>Mucoromycotina</taxon>
        <taxon>Mucoromycetes</taxon>
        <taxon>Mucorales</taxon>
        <taxon>Syncephalastraceae</taxon>
        <taxon>Syncephalastrum</taxon>
    </lineage>
</organism>
<dbReference type="AlphaFoldDB" id="A0A1X2HPQ9"/>
<sequence length="195" mass="22648">MIAAAHHDHLKLPSDKRRKQLYERDSTDDITTPNMLERRQFEHLLMDRADDGTKDRFIELAQAALEEADLEDERKGVLQEVLEALIAKTGAPLVAECISEQLRSQEVIERLAESHEEEEERRRRESKRHVFAPTMLKEPPDSVSDKDSRSSGGSSTSRSWLISEYIWRLFRILLLASLVGLMYHFLCAYHHTLFF</sequence>
<evidence type="ECO:0000256" key="2">
    <source>
        <dbReference type="SAM" id="Phobius"/>
    </source>
</evidence>
<protein>
    <submittedName>
        <fullName evidence="3">Uncharacterized protein</fullName>
    </submittedName>
</protein>
<accession>A0A1X2HPQ9</accession>
<evidence type="ECO:0000256" key="1">
    <source>
        <dbReference type="SAM" id="MobiDB-lite"/>
    </source>
</evidence>
<evidence type="ECO:0000313" key="4">
    <source>
        <dbReference type="Proteomes" id="UP000242180"/>
    </source>
</evidence>
<keyword evidence="4" id="KW-1185">Reference proteome</keyword>
<keyword evidence="2" id="KW-1133">Transmembrane helix</keyword>